<keyword evidence="10" id="KW-1185">Reference proteome</keyword>
<organism evidence="9 10">
    <name type="scientific">Rhipicephalus microplus</name>
    <name type="common">Cattle tick</name>
    <name type="synonym">Boophilus microplus</name>
    <dbReference type="NCBI Taxonomy" id="6941"/>
    <lineage>
        <taxon>Eukaryota</taxon>
        <taxon>Metazoa</taxon>
        <taxon>Ecdysozoa</taxon>
        <taxon>Arthropoda</taxon>
        <taxon>Chelicerata</taxon>
        <taxon>Arachnida</taxon>
        <taxon>Acari</taxon>
        <taxon>Parasitiformes</taxon>
        <taxon>Ixodida</taxon>
        <taxon>Ixodoidea</taxon>
        <taxon>Ixodidae</taxon>
        <taxon>Rhipicephalinae</taxon>
        <taxon>Rhipicephalus</taxon>
        <taxon>Boophilus</taxon>
    </lineage>
</organism>
<sequence length="1975" mass="219116">MLSRLNRLLRQLEDSQLERVCIFNYFESRVVRFEGVVVPPSAPVGPLVIEEVTENSIRLSWKPPLNDGGDAVANYIVEYRDVSAAEIAKFSLRTPDARTRFTVEDLKCRHFYVFRVSAENQAGVGDALVDKKPVRVQAAPKKPPAPDPPVVVVHPTMPDACIVTWAPPCDGVTLYVLERCDLVGDVWIVVSQQREAEFVAQNLVPGIEYSFRVSAENECGMGKWSKPSEPIVITRKVASMTAPEFTKLLSDVNILVDNDACFTCQFTGKPTPEITWYKGGQELFESPRADIETSLASSTLRLKQVRLEDKGKIECQALNNAGLKTTSAKLTVLAPPKLISSPAYKDGLIFDSGETLRVKLSYTGHPPPTFLWKRNGQPLSFDDPNCSVTVDSEDQTILFKIVDADCNHRGTYSLEAINEHGSDAFSVDIMITGEPDPPSLPPEITSVDWTSCTLAWKPTDNDGGSPVSSYVVEKRLMDNELWLKATTTHHEHCTIYGLEEGAKYAFRLRAVTVYGTSKPGPSTEPVSLPRLDSRGDTLATELESTEQTEAIATEQELESIEEDVTLTVTKYDSDDQRSSLDVDEFLNEDAAVSEVVSQVTAPLAPSELSDYETLVPSSTVKVESGEMSEIDNDTLAKRASLETSDVAVCKAVPIAEAAVAATKEEPLLEAPFLPDRKEAVALRLREHSYEVIPYAGDDVFDLSLEEQRYEQATYGYIPLTVSCTVTVLTWKNADDTPAVKRHADAEHPPGIHLVPHTFHLVVFSPPLLLDQTHEVSAPHLPEGITVRVVTLAQWNMYRNLLPESSFLIIDVSEPLLVLAPPLALESASLFVDPERRLPIVCRFTLSEQLPLAVNYIIDTLLTESNLRRLQHPSRACCSVEYIEAVPSPMAIITTVKPTEPVPRIVTPQVSPELLLEHPIYEQRRELLSASPADSGVDTSFGYQRPIIRSSKPQAGGYDGVFYMHDALYYKKAARVKEFDVRTRRSYSRRITSLSRSIEHDYSVKTTNIDRLESRISSEMSSLEHDLELLRSMQSMLRRELKTRERPSGDQNGGKEGTSGRKPEGTSDSSATSRVRPYPESGSRGYMSRRLSRSDSSDSEEPQPVKLRAKQQPKGEAPRFVTRLDNRIAPSGYRIKLHCTVVGDPMPQTDFGMCSLEIYNVKPDDTAEYTCHAVNAYGDATTSAYLRVTGERDETPEEPRFESCAPDLSVRPGGKAVFSWRATGSPTPTLKVMKDSRPLRTNLTTDVIVSKDGVCRVCIAKVTPEDAGVFTCTAENDSGTAVSTSILRIAGQAYSCDEFPKHRLDFIPTSLIEKSATAVEREPTLSRPHYDLSPEEDKEEYYKPRRHFKTYGMLGLNYLEDVPRTTHEPFSVPGPPLDPVITETGPTSATLVWTKPIYNGGSPITGYRIQCREVPSKQWRDKATSRICLCDIFGLKPQTAAIDNRRFALIRQAREIKEALHRRFQPSRSCDTAPGKRALKTGDGVRLRWNRPAPEDTFRGRRSNGMLRARSCRQHVLLSLLIIALMAGNVHGWATLKKILMARLLSGPRLIAVPIPVPSGHHPPPRPLPHYHHHHHPLSPPPPPPPPPPPVFPVAVPIHHYHYPPTNVWDTPPIPKSPGVTEITDLSHLHALFDAPADPPAKVTQEHAGGVDVVDYSAAAEALSSASADKSSKASSTHSLPTYSERMSTKRPSYSPYRSSTYYGAETPNRYYASSASSPQASKSYAAIDYGSYASKLLSKATRQPYGPRYLDEADFPANMAALRQFMKDHHIKSLEPTWNRQQTSYSQTESSSKWPEVVAAATKAAAEYGWTAYPTHSYNKAPYPTHSYDTSYPTHSYEKSYPMSSYDKSYSMPSYDKSYPTQSYNKTYHTHAYDKAYPTHSYGKKDEDKSGATKQPESTDPFDWAQYVASAYKAAAEKSSSQSSAADRYDTVSQIADSDAETTTTESSTVSPKYQGNTKQGMSFLIPSFMIESVV</sequence>
<dbReference type="InterPro" id="IPR007110">
    <property type="entry name" value="Ig-like_dom"/>
</dbReference>
<feature type="domain" description="Fibronectin type-III" evidence="8">
    <location>
        <begin position="145"/>
        <end position="237"/>
    </location>
</feature>
<evidence type="ECO:0008006" key="11">
    <source>
        <dbReference type="Google" id="ProtNLM"/>
    </source>
</evidence>
<dbReference type="PANTHER" id="PTHR13817:SF167">
    <property type="entry name" value="MYOMESIN AND MYOSIN BINDING PROTEIN"/>
    <property type="match status" value="1"/>
</dbReference>
<comment type="caution">
    <text evidence="9">The sequence shown here is derived from an EMBL/GenBank/DDBJ whole genome shotgun (WGS) entry which is preliminary data.</text>
</comment>
<dbReference type="PROSITE" id="PS50835">
    <property type="entry name" value="IG_LIKE"/>
    <property type="match status" value="3"/>
</dbReference>
<keyword evidence="2" id="KW-0963">Cytoplasm</keyword>
<comment type="subcellular location">
    <subcellularLocation>
        <location evidence="1">Cytoplasm</location>
    </subcellularLocation>
</comment>
<dbReference type="SUPFAM" id="SSF49265">
    <property type="entry name" value="Fibronectin type III"/>
    <property type="match status" value="3"/>
</dbReference>
<dbReference type="InterPro" id="IPR003598">
    <property type="entry name" value="Ig_sub2"/>
</dbReference>
<evidence type="ECO:0000313" key="10">
    <source>
        <dbReference type="Proteomes" id="UP000821866"/>
    </source>
</evidence>
<protein>
    <recommendedName>
        <fullName evidence="11">Neural cell adhesion molecule l1</fullName>
    </recommendedName>
</protein>
<dbReference type="GO" id="GO:0031430">
    <property type="term" value="C:M band"/>
    <property type="evidence" value="ECO:0007669"/>
    <property type="project" value="TreeGrafter"/>
</dbReference>
<feature type="region of interest" description="Disordered" evidence="6">
    <location>
        <begin position="1936"/>
        <end position="1957"/>
    </location>
</feature>
<evidence type="ECO:0000256" key="2">
    <source>
        <dbReference type="ARBA" id="ARBA00022490"/>
    </source>
</evidence>
<feature type="domain" description="Ig-like" evidence="7">
    <location>
        <begin position="336"/>
        <end position="432"/>
    </location>
</feature>
<feature type="compositionally biased region" description="Polar residues" evidence="6">
    <location>
        <begin position="1676"/>
        <end position="1685"/>
    </location>
</feature>
<evidence type="ECO:0000256" key="6">
    <source>
        <dbReference type="SAM" id="MobiDB-lite"/>
    </source>
</evidence>
<evidence type="ECO:0000313" key="9">
    <source>
        <dbReference type="EMBL" id="KAH8041141.1"/>
    </source>
</evidence>
<feature type="region of interest" description="Disordered" evidence="6">
    <location>
        <begin position="1317"/>
        <end position="1337"/>
    </location>
</feature>
<feature type="domain" description="Fibronectin type-III" evidence="8">
    <location>
        <begin position="437"/>
        <end position="531"/>
    </location>
</feature>
<reference evidence="9" key="2">
    <citation type="submission" date="2021-09" db="EMBL/GenBank/DDBJ databases">
        <authorList>
            <person name="Jia N."/>
            <person name="Wang J."/>
            <person name="Shi W."/>
            <person name="Du L."/>
            <person name="Sun Y."/>
            <person name="Zhan W."/>
            <person name="Jiang J."/>
            <person name="Wang Q."/>
            <person name="Zhang B."/>
            <person name="Ji P."/>
            <person name="Sakyi L.B."/>
            <person name="Cui X."/>
            <person name="Yuan T."/>
            <person name="Jiang B."/>
            <person name="Yang W."/>
            <person name="Lam T.T.-Y."/>
            <person name="Chang Q."/>
            <person name="Ding S."/>
            <person name="Wang X."/>
            <person name="Zhu J."/>
            <person name="Ruan X."/>
            <person name="Zhao L."/>
            <person name="Wei J."/>
            <person name="Que T."/>
            <person name="Du C."/>
            <person name="Cheng J."/>
            <person name="Dai P."/>
            <person name="Han X."/>
            <person name="Huang E."/>
            <person name="Gao Y."/>
            <person name="Liu J."/>
            <person name="Shao H."/>
            <person name="Ye R."/>
            <person name="Li L."/>
            <person name="Wei W."/>
            <person name="Wang X."/>
            <person name="Wang C."/>
            <person name="Huo Q."/>
            <person name="Li W."/>
            <person name="Guo W."/>
            <person name="Chen H."/>
            <person name="Chen S."/>
            <person name="Zhou L."/>
            <person name="Zhou L."/>
            <person name="Ni X."/>
            <person name="Tian J."/>
            <person name="Zhou Y."/>
            <person name="Sheng Y."/>
            <person name="Liu T."/>
            <person name="Pan Y."/>
            <person name="Xia L."/>
            <person name="Li J."/>
            <person name="Zhao F."/>
            <person name="Cao W."/>
        </authorList>
    </citation>
    <scope>NUCLEOTIDE SEQUENCE</scope>
    <source>
        <strain evidence="9">Rmic-2018</strain>
        <tissue evidence="9">Larvae</tissue>
    </source>
</reference>
<feature type="domain" description="Ig-like" evidence="7">
    <location>
        <begin position="1117"/>
        <end position="1282"/>
    </location>
</feature>
<dbReference type="EMBL" id="JABSTU010000001">
    <property type="protein sequence ID" value="KAH8041141.1"/>
    <property type="molecule type" value="Genomic_DNA"/>
</dbReference>
<dbReference type="SMART" id="SM00060">
    <property type="entry name" value="FN3"/>
    <property type="match status" value="4"/>
</dbReference>
<feature type="region of interest" description="Disordered" evidence="6">
    <location>
        <begin position="1556"/>
        <end position="1584"/>
    </location>
</feature>
<feature type="domain" description="Fibronectin type-III" evidence="8">
    <location>
        <begin position="1374"/>
        <end position="1466"/>
    </location>
</feature>
<dbReference type="CDD" id="cd00063">
    <property type="entry name" value="FN3"/>
    <property type="match status" value="4"/>
</dbReference>
<dbReference type="FunFam" id="2.60.40.10:FF:000032">
    <property type="entry name" value="palladin isoform X1"/>
    <property type="match status" value="1"/>
</dbReference>
<feature type="compositionally biased region" description="Basic and acidic residues" evidence="6">
    <location>
        <begin position="1318"/>
        <end position="1331"/>
    </location>
</feature>
<dbReference type="InterPro" id="IPR050964">
    <property type="entry name" value="Striated_Muscle_Regulatory"/>
</dbReference>
<dbReference type="InterPro" id="IPR013098">
    <property type="entry name" value="Ig_I-set"/>
</dbReference>
<feature type="region of interest" description="Disordered" evidence="6">
    <location>
        <begin position="1039"/>
        <end position="1118"/>
    </location>
</feature>
<evidence type="ECO:0000256" key="5">
    <source>
        <dbReference type="ARBA" id="ARBA00023319"/>
    </source>
</evidence>
<dbReference type="InterPro" id="IPR036179">
    <property type="entry name" value="Ig-like_dom_sf"/>
</dbReference>
<feature type="region of interest" description="Disordered" evidence="6">
    <location>
        <begin position="1879"/>
        <end position="1900"/>
    </location>
</feature>
<dbReference type="Proteomes" id="UP000821866">
    <property type="component" value="Chromosome 1"/>
</dbReference>
<gene>
    <name evidence="9" type="ORF">HPB51_013801</name>
</gene>
<dbReference type="Pfam" id="PF07679">
    <property type="entry name" value="I-set"/>
    <property type="match status" value="4"/>
</dbReference>
<dbReference type="InterPro" id="IPR013783">
    <property type="entry name" value="Ig-like_fold"/>
</dbReference>
<keyword evidence="4" id="KW-1015">Disulfide bond</keyword>
<dbReference type="SUPFAM" id="SSF48726">
    <property type="entry name" value="Immunoglobulin"/>
    <property type="match status" value="4"/>
</dbReference>
<dbReference type="SMART" id="SM00408">
    <property type="entry name" value="IGc2"/>
    <property type="match status" value="4"/>
</dbReference>
<feature type="region of interest" description="Disordered" evidence="6">
    <location>
        <begin position="1664"/>
        <end position="1698"/>
    </location>
</feature>
<dbReference type="PRINTS" id="PR00014">
    <property type="entry name" value="FNTYPEIII"/>
</dbReference>
<dbReference type="CDD" id="cd00096">
    <property type="entry name" value="Ig"/>
    <property type="match status" value="1"/>
</dbReference>
<feature type="domain" description="Fibronectin type-III" evidence="8">
    <location>
        <begin position="43"/>
        <end position="139"/>
    </location>
</feature>
<feature type="compositionally biased region" description="Low complexity" evidence="6">
    <location>
        <begin position="1689"/>
        <end position="1698"/>
    </location>
</feature>
<reference evidence="9" key="1">
    <citation type="journal article" date="2020" name="Cell">
        <title>Large-Scale Comparative Analyses of Tick Genomes Elucidate Their Genetic Diversity and Vector Capacities.</title>
        <authorList>
            <consortium name="Tick Genome and Microbiome Consortium (TIGMIC)"/>
            <person name="Jia N."/>
            <person name="Wang J."/>
            <person name="Shi W."/>
            <person name="Du L."/>
            <person name="Sun Y."/>
            <person name="Zhan W."/>
            <person name="Jiang J.F."/>
            <person name="Wang Q."/>
            <person name="Zhang B."/>
            <person name="Ji P."/>
            <person name="Bell-Sakyi L."/>
            <person name="Cui X.M."/>
            <person name="Yuan T.T."/>
            <person name="Jiang B.G."/>
            <person name="Yang W.F."/>
            <person name="Lam T.T."/>
            <person name="Chang Q.C."/>
            <person name="Ding S.J."/>
            <person name="Wang X.J."/>
            <person name="Zhu J.G."/>
            <person name="Ruan X.D."/>
            <person name="Zhao L."/>
            <person name="Wei J.T."/>
            <person name="Ye R.Z."/>
            <person name="Que T.C."/>
            <person name="Du C.H."/>
            <person name="Zhou Y.H."/>
            <person name="Cheng J.X."/>
            <person name="Dai P.F."/>
            <person name="Guo W.B."/>
            <person name="Han X.H."/>
            <person name="Huang E.J."/>
            <person name="Li L.F."/>
            <person name="Wei W."/>
            <person name="Gao Y.C."/>
            <person name="Liu J.Z."/>
            <person name="Shao H.Z."/>
            <person name="Wang X."/>
            <person name="Wang C.C."/>
            <person name="Yang T.C."/>
            <person name="Huo Q.B."/>
            <person name="Li W."/>
            <person name="Chen H.Y."/>
            <person name="Chen S.E."/>
            <person name="Zhou L.G."/>
            <person name="Ni X.B."/>
            <person name="Tian J.H."/>
            <person name="Sheng Y."/>
            <person name="Liu T."/>
            <person name="Pan Y.S."/>
            <person name="Xia L.Y."/>
            <person name="Li J."/>
            <person name="Zhao F."/>
            <person name="Cao W.C."/>
        </authorList>
    </citation>
    <scope>NUCLEOTIDE SEQUENCE</scope>
    <source>
        <strain evidence="9">Rmic-2018</strain>
    </source>
</reference>
<dbReference type="InterPro" id="IPR003599">
    <property type="entry name" value="Ig_sub"/>
</dbReference>
<dbReference type="Pfam" id="PF00041">
    <property type="entry name" value="fn3"/>
    <property type="match status" value="4"/>
</dbReference>
<dbReference type="InterPro" id="IPR003961">
    <property type="entry name" value="FN3_dom"/>
</dbReference>
<name>A0A9J6F4I2_RHIMP</name>
<feature type="domain" description="Ig-like" evidence="7">
    <location>
        <begin position="243"/>
        <end position="331"/>
    </location>
</feature>
<dbReference type="InterPro" id="IPR036116">
    <property type="entry name" value="FN3_sf"/>
</dbReference>
<dbReference type="PROSITE" id="PS50853">
    <property type="entry name" value="FN3"/>
    <property type="match status" value="4"/>
</dbReference>
<evidence type="ECO:0000256" key="1">
    <source>
        <dbReference type="ARBA" id="ARBA00004496"/>
    </source>
</evidence>
<evidence type="ECO:0000259" key="8">
    <source>
        <dbReference type="PROSITE" id="PS50853"/>
    </source>
</evidence>
<accession>A0A9J6F4I2</accession>
<feature type="compositionally biased region" description="Low complexity" evidence="6">
    <location>
        <begin position="1664"/>
        <end position="1675"/>
    </location>
</feature>
<keyword evidence="3" id="KW-0677">Repeat</keyword>
<feature type="compositionally biased region" description="Pro residues" evidence="6">
    <location>
        <begin position="1556"/>
        <end position="1567"/>
    </location>
</feature>
<evidence type="ECO:0000256" key="3">
    <source>
        <dbReference type="ARBA" id="ARBA00022737"/>
    </source>
</evidence>
<dbReference type="GO" id="GO:0045214">
    <property type="term" value="P:sarcomere organization"/>
    <property type="evidence" value="ECO:0007669"/>
    <property type="project" value="TreeGrafter"/>
</dbReference>
<evidence type="ECO:0000259" key="7">
    <source>
        <dbReference type="PROSITE" id="PS50835"/>
    </source>
</evidence>
<dbReference type="Gene3D" id="2.60.40.10">
    <property type="entry name" value="Immunoglobulins"/>
    <property type="match status" value="8"/>
</dbReference>
<dbReference type="FunFam" id="2.60.40.10:FF:000425">
    <property type="entry name" value="Myosin light chain kinase"/>
    <property type="match status" value="1"/>
</dbReference>
<dbReference type="SMART" id="SM00409">
    <property type="entry name" value="IG"/>
    <property type="match status" value="4"/>
</dbReference>
<dbReference type="VEuPathDB" id="VectorBase:LOC119159556"/>
<evidence type="ECO:0000256" key="4">
    <source>
        <dbReference type="ARBA" id="ARBA00023157"/>
    </source>
</evidence>
<proteinExistence type="predicted"/>
<dbReference type="PANTHER" id="PTHR13817">
    <property type="entry name" value="TITIN"/>
    <property type="match status" value="1"/>
</dbReference>
<keyword evidence="5" id="KW-0393">Immunoglobulin domain</keyword>